<evidence type="ECO:0000256" key="4">
    <source>
        <dbReference type="ARBA" id="ARBA00023163"/>
    </source>
</evidence>
<proteinExistence type="predicted"/>
<sequence length="319" mass="37401">MNIKEVSLKTGLTKRAIKYYEDLKMIEPHKNEENSYREYSEEHVIKLNLIAALRMLNIPLADIKEILEGKRQFNEVMKSSLDILNKKMEELENSKVVISKLIDKSFDNYNEAGDNVVKLRKSLEISMMEKKKLISEMILDKFPGKFGQIVLAWHEPFLNINIDSEEKKKAWIELVEVLDDIDTIDSNSYFVKWYENINIGDMKQYKNGVVKFTENIIGIKSKAEDMSEDVKAFMKLTKEDNALKERYIKFKYSEEKFIEEETKVVGEVRNKITSCLKVLNEDFKEYIEGLSIMVKRSNDAFIKETGSDVETYFKNNFKK</sequence>
<accession>A0A3R5QWP6</accession>
<feature type="coiled-coil region" evidence="5">
    <location>
        <begin position="74"/>
        <end position="101"/>
    </location>
</feature>
<keyword evidence="1" id="KW-0678">Repressor</keyword>
<dbReference type="PANTHER" id="PTHR30204:SF69">
    <property type="entry name" value="MERR-FAMILY TRANSCRIPTIONAL REGULATOR"/>
    <property type="match status" value="1"/>
</dbReference>
<evidence type="ECO:0000256" key="1">
    <source>
        <dbReference type="ARBA" id="ARBA00022491"/>
    </source>
</evidence>
<dbReference type="SMART" id="SM00422">
    <property type="entry name" value="HTH_MERR"/>
    <property type="match status" value="1"/>
</dbReference>
<dbReference type="PROSITE" id="PS50937">
    <property type="entry name" value="HTH_MERR_2"/>
    <property type="match status" value="1"/>
</dbReference>
<keyword evidence="4" id="KW-0804">Transcription</keyword>
<dbReference type="AlphaFoldDB" id="A0A3R5QWP6"/>
<dbReference type="EMBL" id="CP025746">
    <property type="protein sequence ID" value="QAA33990.1"/>
    <property type="molecule type" value="Genomic_DNA"/>
</dbReference>
<keyword evidence="5" id="KW-0175">Coiled coil</keyword>
<name>A0A3R5QWP6_9CLOT</name>
<dbReference type="RefSeq" id="WP_128214710.1">
    <property type="nucleotide sequence ID" value="NZ_CP025746.1"/>
</dbReference>
<evidence type="ECO:0000256" key="5">
    <source>
        <dbReference type="SAM" id="Coils"/>
    </source>
</evidence>
<reference evidence="7 8" key="1">
    <citation type="submission" date="2018-01" db="EMBL/GenBank/DDBJ databases">
        <title>Genome Sequencing and Assembly of Anaerobacter polyendosporus strain CT4.</title>
        <authorList>
            <person name="Tachaapaikoon C."/>
            <person name="Sutheeworapong S."/>
            <person name="Jenjaroenpun P."/>
            <person name="Wongsurawat T."/>
            <person name="Nookeaw I."/>
            <person name="Cheawchanlertfa P."/>
            <person name="Kosugi A."/>
            <person name="Cheevadhanarak S."/>
            <person name="Ratanakhanokchai K."/>
        </authorList>
    </citation>
    <scope>NUCLEOTIDE SEQUENCE [LARGE SCALE GENOMIC DNA]</scope>
    <source>
        <strain evidence="7 8">CT4</strain>
    </source>
</reference>
<evidence type="ECO:0000256" key="2">
    <source>
        <dbReference type="ARBA" id="ARBA00023015"/>
    </source>
</evidence>
<dbReference type="SUPFAM" id="SSF46955">
    <property type="entry name" value="Putative DNA-binding domain"/>
    <property type="match status" value="1"/>
</dbReference>
<keyword evidence="2" id="KW-0805">Transcription regulation</keyword>
<gene>
    <name evidence="7" type="ORF">C1I91_21500</name>
</gene>
<dbReference type="Gene3D" id="1.10.1660.10">
    <property type="match status" value="1"/>
</dbReference>
<dbReference type="Proteomes" id="UP000286268">
    <property type="component" value="Chromosome"/>
</dbReference>
<protein>
    <recommendedName>
        <fullName evidence="6">HTH merR-type domain-containing protein</fullName>
    </recommendedName>
</protein>
<dbReference type="KEGG" id="cmah:C1I91_21500"/>
<dbReference type="GO" id="GO:0003677">
    <property type="term" value="F:DNA binding"/>
    <property type="evidence" value="ECO:0007669"/>
    <property type="project" value="UniProtKB-KW"/>
</dbReference>
<evidence type="ECO:0000259" key="6">
    <source>
        <dbReference type="PROSITE" id="PS50937"/>
    </source>
</evidence>
<organism evidence="7 8">
    <name type="scientific">Clostridium manihotivorum</name>
    <dbReference type="NCBI Taxonomy" id="2320868"/>
    <lineage>
        <taxon>Bacteria</taxon>
        <taxon>Bacillati</taxon>
        <taxon>Bacillota</taxon>
        <taxon>Clostridia</taxon>
        <taxon>Eubacteriales</taxon>
        <taxon>Clostridiaceae</taxon>
        <taxon>Clostridium</taxon>
    </lineage>
</organism>
<dbReference type="InterPro" id="IPR000551">
    <property type="entry name" value="MerR-type_HTH_dom"/>
</dbReference>
<dbReference type="InterPro" id="IPR009061">
    <property type="entry name" value="DNA-bd_dom_put_sf"/>
</dbReference>
<keyword evidence="3" id="KW-0238">DNA-binding</keyword>
<keyword evidence="8" id="KW-1185">Reference proteome</keyword>
<dbReference type="CDD" id="cd00592">
    <property type="entry name" value="HTH_MerR-like"/>
    <property type="match status" value="1"/>
</dbReference>
<evidence type="ECO:0000313" key="8">
    <source>
        <dbReference type="Proteomes" id="UP000286268"/>
    </source>
</evidence>
<dbReference type="OrthoDB" id="9791488at2"/>
<evidence type="ECO:0000313" key="7">
    <source>
        <dbReference type="EMBL" id="QAA33990.1"/>
    </source>
</evidence>
<dbReference type="GO" id="GO:0003700">
    <property type="term" value="F:DNA-binding transcription factor activity"/>
    <property type="evidence" value="ECO:0007669"/>
    <property type="project" value="InterPro"/>
</dbReference>
<feature type="domain" description="HTH merR-type" evidence="6">
    <location>
        <begin position="1"/>
        <end position="69"/>
    </location>
</feature>
<dbReference type="InterPro" id="IPR047057">
    <property type="entry name" value="MerR_fam"/>
</dbReference>
<dbReference type="Pfam" id="PF13411">
    <property type="entry name" value="MerR_1"/>
    <property type="match status" value="1"/>
</dbReference>
<dbReference type="PANTHER" id="PTHR30204">
    <property type="entry name" value="REDOX-CYCLING DRUG-SENSING TRANSCRIPTIONAL ACTIVATOR SOXR"/>
    <property type="match status" value="1"/>
</dbReference>
<evidence type="ECO:0000256" key="3">
    <source>
        <dbReference type="ARBA" id="ARBA00023125"/>
    </source>
</evidence>